<name>A0A1Y1UM79_9TREE</name>
<comment type="similarity">
    <text evidence="1">Belongs to the lcsJ thioesterase family.</text>
</comment>
<feature type="region of interest" description="Disordered" evidence="2">
    <location>
        <begin position="202"/>
        <end position="245"/>
    </location>
</feature>
<dbReference type="PANTHER" id="PTHR12475">
    <property type="match status" value="1"/>
</dbReference>
<gene>
    <name evidence="3" type="ORF">BD324DRAFT_618540</name>
</gene>
<dbReference type="InParanoid" id="A0A1Y1UM79"/>
<organism evidence="3 4">
    <name type="scientific">Kockovaella imperatae</name>
    <dbReference type="NCBI Taxonomy" id="4999"/>
    <lineage>
        <taxon>Eukaryota</taxon>
        <taxon>Fungi</taxon>
        <taxon>Dikarya</taxon>
        <taxon>Basidiomycota</taxon>
        <taxon>Agaricomycotina</taxon>
        <taxon>Tremellomycetes</taxon>
        <taxon>Tremellales</taxon>
        <taxon>Cuniculitremaceae</taxon>
        <taxon>Kockovaella</taxon>
    </lineage>
</organism>
<dbReference type="OrthoDB" id="265761at2759"/>
<dbReference type="InterPro" id="IPR051490">
    <property type="entry name" value="THEM6_lcsJ_thioesterase"/>
</dbReference>
<dbReference type="CDD" id="cd00586">
    <property type="entry name" value="4HBT"/>
    <property type="match status" value="1"/>
</dbReference>
<evidence type="ECO:0000256" key="1">
    <source>
        <dbReference type="ARBA" id="ARBA00038476"/>
    </source>
</evidence>
<sequence length="370" mass="41320">MTAPTLQHVKRLRQLPALSVVALRRYLSSLADPSKPLLPFIPKTVKIILLLLIIINSPSLPFQWHIRVWRYPLKAYFDLFTKGRDKFLGECEQRSLRHGGITERTRLKRIAWFDDCDYNLHLSNSCYAKNVDAARMKWAIDVILPAFRPGIHMALGATHYVFVKEIPLGSEYVMETRAGGWDEKWIYLVTEYIIYPKKAARGKGKRPIKPDPTPAGPSVPTLVGPSSTGDSTPEANGSSTPTTTMEAVRKAASLRSRMPREDGGIVCCLAVAEYCFKQGRVTVPPRIVLHLGMVSPNQSDRELARDRVLNSKDQGAKWVRGGWREEPDAMEIGASIGDEINGGDDKSFTSGWVEKSREGMEQVNAGLSVF</sequence>
<dbReference type="Proteomes" id="UP000193218">
    <property type="component" value="Unassembled WGS sequence"/>
</dbReference>
<protein>
    <recommendedName>
        <fullName evidence="5">HotDog domain-containing protein</fullName>
    </recommendedName>
</protein>
<dbReference type="GeneID" id="33556852"/>
<evidence type="ECO:0000313" key="3">
    <source>
        <dbReference type="EMBL" id="ORX39109.1"/>
    </source>
</evidence>
<dbReference type="Gene3D" id="3.10.129.10">
    <property type="entry name" value="Hotdog Thioesterase"/>
    <property type="match status" value="1"/>
</dbReference>
<dbReference type="RefSeq" id="XP_021872972.1">
    <property type="nucleotide sequence ID" value="XM_022015044.1"/>
</dbReference>
<dbReference type="InterPro" id="IPR029069">
    <property type="entry name" value="HotDog_dom_sf"/>
</dbReference>
<dbReference type="AlphaFoldDB" id="A0A1Y1UM79"/>
<dbReference type="Pfam" id="PF13279">
    <property type="entry name" value="4HBT_2"/>
    <property type="match status" value="1"/>
</dbReference>
<accession>A0A1Y1UM79</accession>
<dbReference type="EMBL" id="NBSH01000003">
    <property type="protein sequence ID" value="ORX39109.1"/>
    <property type="molecule type" value="Genomic_DNA"/>
</dbReference>
<dbReference type="PANTHER" id="PTHR12475:SF4">
    <property type="entry name" value="PROTEIN THEM6"/>
    <property type="match status" value="1"/>
</dbReference>
<evidence type="ECO:0000256" key="2">
    <source>
        <dbReference type="SAM" id="MobiDB-lite"/>
    </source>
</evidence>
<comment type="caution">
    <text evidence="3">The sequence shown here is derived from an EMBL/GenBank/DDBJ whole genome shotgun (WGS) entry which is preliminary data.</text>
</comment>
<proteinExistence type="inferred from homology"/>
<evidence type="ECO:0008006" key="5">
    <source>
        <dbReference type="Google" id="ProtNLM"/>
    </source>
</evidence>
<evidence type="ECO:0000313" key="4">
    <source>
        <dbReference type="Proteomes" id="UP000193218"/>
    </source>
</evidence>
<keyword evidence="4" id="KW-1185">Reference proteome</keyword>
<reference evidence="3 4" key="1">
    <citation type="submission" date="2017-03" db="EMBL/GenBank/DDBJ databases">
        <title>Widespread Adenine N6-methylation of Active Genes in Fungi.</title>
        <authorList>
            <consortium name="DOE Joint Genome Institute"/>
            <person name="Mondo S.J."/>
            <person name="Dannebaum R.O."/>
            <person name="Kuo R.C."/>
            <person name="Louie K.B."/>
            <person name="Bewick A.J."/>
            <person name="Labutti K."/>
            <person name="Haridas S."/>
            <person name="Kuo A."/>
            <person name="Salamov A."/>
            <person name="Ahrendt S.R."/>
            <person name="Lau R."/>
            <person name="Bowen B.P."/>
            <person name="Lipzen A."/>
            <person name="Sullivan W."/>
            <person name="Andreopoulos W.B."/>
            <person name="Clum A."/>
            <person name="Lindquist E."/>
            <person name="Daum C."/>
            <person name="Northen T.R."/>
            <person name="Ramamoorthy G."/>
            <person name="Schmitz R.J."/>
            <person name="Gryganskyi A."/>
            <person name="Culley D."/>
            <person name="Magnuson J."/>
            <person name="James T.Y."/>
            <person name="O'Malley M.A."/>
            <person name="Stajich J.E."/>
            <person name="Spatafora J.W."/>
            <person name="Visel A."/>
            <person name="Grigoriev I.V."/>
        </authorList>
    </citation>
    <scope>NUCLEOTIDE SEQUENCE [LARGE SCALE GENOMIC DNA]</scope>
    <source>
        <strain evidence="3 4">NRRL Y-17943</strain>
    </source>
</reference>
<dbReference type="SUPFAM" id="SSF54637">
    <property type="entry name" value="Thioesterase/thiol ester dehydrase-isomerase"/>
    <property type="match status" value="1"/>
</dbReference>
<feature type="compositionally biased region" description="Polar residues" evidence="2">
    <location>
        <begin position="224"/>
        <end position="245"/>
    </location>
</feature>